<comment type="caution">
    <text evidence="2">The sequence shown here is derived from an EMBL/GenBank/DDBJ whole genome shotgun (WGS) entry which is preliminary data.</text>
</comment>
<keyword evidence="1" id="KW-0732">Signal</keyword>
<proteinExistence type="predicted"/>
<keyword evidence="3" id="KW-1185">Reference proteome</keyword>
<evidence type="ECO:0000313" key="2">
    <source>
        <dbReference type="EMBL" id="KAK0158978.1"/>
    </source>
</evidence>
<name>A0AA39C6Y0_9HYME</name>
<evidence type="ECO:0000256" key="1">
    <source>
        <dbReference type="SAM" id="SignalP"/>
    </source>
</evidence>
<reference evidence="2" key="1">
    <citation type="journal article" date="2023" name="bioRxiv">
        <title>Scaffold-level genome assemblies of two parasitoid biocontrol wasps reveal the parthenogenesis mechanism and an associated novel virus.</title>
        <authorList>
            <person name="Inwood S."/>
            <person name="Skelly J."/>
            <person name="Guhlin J."/>
            <person name="Harrop T."/>
            <person name="Goldson S."/>
            <person name="Dearden P."/>
        </authorList>
    </citation>
    <scope>NUCLEOTIDE SEQUENCE</scope>
    <source>
        <strain evidence="2">Irish</strain>
        <tissue evidence="2">Whole body</tissue>
    </source>
</reference>
<accession>A0AA39C6Y0</accession>
<organism evidence="2 3">
    <name type="scientific">Microctonus aethiopoides</name>
    <dbReference type="NCBI Taxonomy" id="144406"/>
    <lineage>
        <taxon>Eukaryota</taxon>
        <taxon>Metazoa</taxon>
        <taxon>Ecdysozoa</taxon>
        <taxon>Arthropoda</taxon>
        <taxon>Hexapoda</taxon>
        <taxon>Insecta</taxon>
        <taxon>Pterygota</taxon>
        <taxon>Neoptera</taxon>
        <taxon>Endopterygota</taxon>
        <taxon>Hymenoptera</taxon>
        <taxon>Apocrita</taxon>
        <taxon>Ichneumonoidea</taxon>
        <taxon>Braconidae</taxon>
        <taxon>Euphorinae</taxon>
        <taxon>Microctonus</taxon>
    </lineage>
</organism>
<feature type="signal peptide" evidence="1">
    <location>
        <begin position="1"/>
        <end position="19"/>
    </location>
</feature>
<sequence>MCNMKKLLIFIGIIAVTVASNITRVNKDEKPYLVCKIGFSYYETISSVISLPAIRINNPSAYFVIDIKKYANSFDEFAKKYPSVTIKTKGEAMSFSTFGDVAKNKFGALNYTTNILWINNSLHNVDILNTSDAKWGAYYVSVIIGIGFVTQDTKLYLFPYSVGRITSHGFKQRDLKFGFSVDTLTFNPYLDVGSLTNIPSERWALGKHLFVNNIPETNATLVINLIS</sequence>
<dbReference type="Proteomes" id="UP001168990">
    <property type="component" value="Unassembled WGS sequence"/>
</dbReference>
<reference evidence="2" key="2">
    <citation type="submission" date="2023-03" db="EMBL/GenBank/DDBJ databases">
        <authorList>
            <person name="Inwood S.N."/>
            <person name="Skelly J.G."/>
            <person name="Guhlin J."/>
            <person name="Harrop T.W.R."/>
            <person name="Goldson S.G."/>
            <person name="Dearden P.K."/>
        </authorList>
    </citation>
    <scope>NUCLEOTIDE SEQUENCE</scope>
    <source>
        <strain evidence="2">Irish</strain>
        <tissue evidence="2">Whole body</tissue>
    </source>
</reference>
<dbReference type="AlphaFoldDB" id="A0AA39C6Y0"/>
<evidence type="ECO:0000313" key="3">
    <source>
        <dbReference type="Proteomes" id="UP001168990"/>
    </source>
</evidence>
<feature type="chain" id="PRO_5041361545" evidence="1">
    <location>
        <begin position="20"/>
        <end position="227"/>
    </location>
</feature>
<protein>
    <submittedName>
        <fullName evidence="2">Uncharacterized protein</fullName>
    </submittedName>
</protein>
<gene>
    <name evidence="2" type="ORF">PV328_009912</name>
</gene>
<dbReference type="EMBL" id="JAQQBS010001424">
    <property type="protein sequence ID" value="KAK0158978.1"/>
    <property type="molecule type" value="Genomic_DNA"/>
</dbReference>